<feature type="transmembrane region" description="Helical" evidence="5">
    <location>
        <begin position="49"/>
        <end position="73"/>
    </location>
</feature>
<keyword evidence="2 5" id="KW-0812">Transmembrane</keyword>
<keyword evidence="4 5" id="KW-0472">Membrane</keyword>
<dbReference type="Pfam" id="PF00083">
    <property type="entry name" value="Sugar_tr"/>
    <property type="match status" value="1"/>
</dbReference>
<comment type="caution">
    <text evidence="6">The sequence shown here is derived from an EMBL/GenBank/DDBJ whole genome shotgun (WGS) entry which is preliminary data.</text>
</comment>
<dbReference type="Proteomes" id="UP001107558">
    <property type="component" value="Chromosome 4"/>
</dbReference>
<dbReference type="EMBL" id="JADBJN010000004">
    <property type="protein sequence ID" value="KAG5667009.1"/>
    <property type="molecule type" value="Genomic_DNA"/>
</dbReference>
<protein>
    <submittedName>
        <fullName evidence="6">Uncharacterized protein</fullName>
    </submittedName>
</protein>
<evidence type="ECO:0000313" key="6">
    <source>
        <dbReference type="EMBL" id="KAG5667009.1"/>
    </source>
</evidence>
<feature type="transmembrane region" description="Helical" evidence="5">
    <location>
        <begin position="306"/>
        <end position="327"/>
    </location>
</feature>
<dbReference type="OrthoDB" id="10536171at2759"/>
<feature type="transmembrane region" description="Helical" evidence="5">
    <location>
        <begin position="80"/>
        <end position="99"/>
    </location>
</feature>
<organism evidence="6 7">
    <name type="scientific">Polypedilum vanderplanki</name>
    <name type="common">Sleeping chironomid midge</name>
    <dbReference type="NCBI Taxonomy" id="319348"/>
    <lineage>
        <taxon>Eukaryota</taxon>
        <taxon>Metazoa</taxon>
        <taxon>Ecdysozoa</taxon>
        <taxon>Arthropoda</taxon>
        <taxon>Hexapoda</taxon>
        <taxon>Insecta</taxon>
        <taxon>Pterygota</taxon>
        <taxon>Neoptera</taxon>
        <taxon>Endopterygota</taxon>
        <taxon>Diptera</taxon>
        <taxon>Nematocera</taxon>
        <taxon>Chironomoidea</taxon>
        <taxon>Chironomidae</taxon>
        <taxon>Chironominae</taxon>
        <taxon>Polypedilum</taxon>
        <taxon>Polypedilum</taxon>
    </lineage>
</organism>
<feature type="transmembrane region" description="Helical" evidence="5">
    <location>
        <begin position="333"/>
        <end position="353"/>
    </location>
</feature>
<feature type="transmembrane region" description="Helical" evidence="5">
    <location>
        <begin position="162"/>
        <end position="183"/>
    </location>
</feature>
<reference evidence="6" key="1">
    <citation type="submission" date="2021-03" db="EMBL/GenBank/DDBJ databases">
        <title>Chromosome level genome of the anhydrobiotic midge Polypedilum vanderplanki.</title>
        <authorList>
            <person name="Yoshida Y."/>
            <person name="Kikawada T."/>
            <person name="Gusev O."/>
        </authorList>
    </citation>
    <scope>NUCLEOTIDE SEQUENCE</scope>
    <source>
        <strain evidence="6">NIAS01</strain>
        <tissue evidence="6">Whole body or cell culture</tissue>
    </source>
</reference>
<evidence type="ECO:0000256" key="3">
    <source>
        <dbReference type="ARBA" id="ARBA00022989"/>
    </source>
</evidence>
<dbReference type="GO" id="GO:0016020">
    <property type="term" value="C:membrane"/>
    <property type="evidence" value="ECO:0007669"/>
    <property type="project" value="UniProtKB-SubCell"/>
</dbReference>
<dbReference type="Gene3D" id="1.20.1250.20">
    <property type="entry name" value="MFS general substrate transporter like domains"/>
    <property type="match status" value="1"/>
</dbReference>
<dbReference type="InterPro" id="IPR005828">
    <property type="entry name" value="MFS_sugar_transport-like"/>
</dbReference>
<dbReference type="PANTHER" id="PTHR23529">
    <property type="entry name" value="GH19118P-RELATED"/>
    <property type="match status" value="1"/>
</dbReference>
<evidence type="ECO:0000256" key="4">
    <source>
        <dbReference type="ARBA" id="ARBA00023136"/>
    </source>
</evidence>
<dbReference type="PROSITE" id="PS00217">
    <property type="entry name" value="SUGAR_TRANSPORT_2"/>
    <property type="match status" value="1"/>
</dbReference>
<accession>A0A9J6BAV2</accession>
<evidence type="ECO:0000256" key="1">
    <source>
        <dbReference type="ARBA" id="ARBA00004141"/>
    </source>
</evidence>
<feature type="transmembrane region" description="Helical" evidence="5">
    <location>
        <begin position="139"/>
        <end position="156"/>
    </location>
</feature>
<dbReference type="SUPFAM" id="SSF103473">
    <property type="entry name" value="MFS general substrate transporter"/>
    <property type="match status" value="1"/>
</dbReference>
<feature type="transmembrane region" description="Helical" evidence="5">
    <location>
        <begin position="398"/>
        <end position="418"/>
    </location>
</feature>
<evidence type="ECO:0000256" key="2">
    <source>
        <dbReference type="ARBA" id="ARBA00022692"/>
    </source>
</evidence>
<keyword evidence="3 5" id="KW-1133">Transmembrane helix</keyword>
<gene>
    <name evidence="6" type="ORF">PVAND_015012</name>
</gene>
<feature type="transmembrane region" description="Helical" evidence="5">
    <location>
        <begin position="12"/>
        <end position="34"/>
    </location>
</feature>
<comment type="subcellular location">
    <subcellularLocation>
        <location evidence="1">Membrane</location>
        <topology evidence="1">Multi-pass membrane protein</topology>
    </subcellularLocation>
</comment>
<feature type="transmembrane region" description="Helical" evidence="5">
    <location>
        <begin position="278"/>
        <end position="294"/>
    </location>
</feature>
<keyword evidence="7" id="KW-1185">Reference proteome</keyword>
<dbReference type="InterPro" id="IPR036259">
    <property type="entry name" value="MFS_trans_sf"/>
</dbReference>
<evidence type="ECO:0000313" key="7">
    <source>
        <dbReference type="Proteomes" id="UP001107558"/>
    </source>
</evidence>
<dbReference type="AlphaFoldDB" id="A0A9J6BAV2"/>
<name>A0A9J6BAV2_POLVA</name>
<feature type="transmembrane region" description="Helical" evidence="5">
    <location>
        <begin position="105"/>
        <end position="127"/>
    </location>
</feature>
<dbReference type="GO" id="GO:0022857">
    <property type="term" value="F:transmembrane transporter activity"/>
    <property type="evidence" value="ECO:0007669"/>
    <property type="project" value="InterPro"/>
</dbReference>
<proteinExistence type="predicted"/>
<feature type="transmembrane region" description="Helical" evidence="5">
    <location>
        <begin position="365"/>
        <end position="386"/>
    </location>
</feature>
<evidence type="ECO:0000256" key="5">
    <source>
        <dbReference type="SAM" id="Phobius"/>
    </source>
</evidence>
<dbReference type="InterPro" id="IPR005829">
    <property type="entry name" value="Sugar_transporter_CS"/>
</dbReference>
<dbReference type="PANTHER" id="PTHR23529:SF2">
    <property type="entry name" value="GH19118P-RELATED"/>
    <property type="match status" value="1"/>
</dbReference>
<feature type="transmembrane region" description="Helical" evidence="5">
    <location>
        <begin position="238"/>
        <end position="258"/>
    </location>
</feature>
<sequence length="435" mass="49517">MFLFQNLYLRQLIAIIPAGLIAICCGIQLAYGIFNTTLSQSGWMFDYSLAAIAMVPIAFHIASIFGSFLGCFLYYKTDIFWIHFTSSIFMIIGSILFAIPSNFFYIILTSRILTGFSFGITFNTALIYISEISSPSNRARNLCIFNFNLVLGMFLQTCLQRFQLIAGTISLGLAIASLPIAYYKMPPSYVFLILNSRDSHDSFLYFQNNKMNSSYEDFKVSIMTETTKKLNLKSTQNIRSLGMVLMAAIGYFAVFNAFHNHLRLVFMKSYLMEFTEMSAMGCQLIGSFMIILVIEELHKKWIFSSSAFMGAIILSGFGSILILINFYYFIPAIFFLTFEFFIGFGLNAICHILKAELFTLREKPFFVALSCMIQELLQIAALIVVYSYGLSLGSNPLYWPFLFAPTVFVTGIFIMLYLKDTRMLSLMEVNKLYEK</sequence>